<dbReference type="EMBL" id="KY487888">
    <property type="protein sequence ID" value="AUM61844.1"/>
    <property type="molecule type" value="Genomic_DNA"/>
</dbReference>
<dbReference type="GO" id="GO:0003677">
    <property type="term" value="F:DNA binding"/>
    <property type="evidence" value="ECO:0007669"/>
    <property type="project" value="UniProtKB-KW"/>
</dbReference>
<keyword evidence="10" id="KW-0190">Covalent protein-DNA linkage</keyword>
<dbReference type="PRINTS" id="PR00227">
    <property type="entry name" value="GEMCOATAL1"/>
</dbReference>
<feature type="binding site" evidence="13">
    <location>
        <position position="62"/>
    </location>
    <ligand>
        <name>a divalent metal cation</name>
        <dbReference type="ChEBI" id="CHEBI:60240"/>
    </ligand>
</feature>
<evidence type="ECO:0000256" key="9">
    <source>
        <dbReference type="ARBA" id="ARBA00022801"/>
    </source>
</evidence>
<name>A0A2K9LWJ5_9VIRU</name>
<keyword evidence="2" id="KW-0808">Transferase</keyword>
<dbReference type="InterPro" id="IPR001301">
    <property type="entry name" value="Gemini_AL1_CLV"/>
</dbReference>
<evidence type="ECO:0000256" key="7">
    <source>
        <dbReference type="ARBA" id="ARBA00022741"/>
    </source>
</evidence>
<dbReference type="PRINTS" id="PR00228">
    <property type="entry name" value="GEMCOATCLVL1"/>
</dbReference>
<feature type="domain" description="CRESS-DNA virus Rep endonuclease" evidence="14">
    <location>
        <begin position="13"/>
        <end position="117"/>
    </location>
</feature>
<proteinExistence type="predicted"/>
<evidence type="ECO:0000313" key="15">
    <source>
        <dbReference type="EMBL" id="AUM61844.1"/>
    </source>
</evidence>
<keyword evidence="7" id="KW-0547">Nucleotide-binding</keyword>
<dbReference type="PROSITE" id="PS52020">
    <property type="entry name" value="CRESS_DNA_REP"/>
    <property type="match status" value="1"/>
</dbReference>
<keyword evidence="3" id="KW-0548">Nucleotidyltransferase</keyword>
<sequence>MADTTETKKRKFRLNCKNLFLTWPKNDTDPSDVMGALLDRFGYDNVSYICVSQEEHKDGDPHLHALVCLKEKCDIKNSADLNVAAGGKQGNYQSTRKVKDVYKYVQKGGKFVEHGEFPQTDTEKKSSLIANAIRNGQSLEQVEEMDPAFFMLHMRLLTSYQQFQQRKKIRLTPPRLPMIYSFRKTLIEIGYPRVHKQKQYWICGPPNSGKTSLILDLSTEGFRGYEIPTNNDFSLYDDHMYDFAYIDEFRGALTIQFLNLWLEGSKQTLNYKGGSYQKQRNILTFIISNFGPYEVYHKCAQSEINALSTRLEIILT</sequence>
<dbReference type="InterPro" id="IPR027417">
    <property type="entry name" value="P-loop_NTPase"/>
</dbReference>
<evidence type="ECO:0000256" key="13">
    <source>
        <dbReference type="PIRSR" id="PIRSR601191-2"/>
    </source>
</evidence>
<dbReference type="Gene3D" id="3.40.50.300">
    <property type="entry name" value="P-loop containing nucleotide triphosphate hydrolases"/>
    <property type="match status" value="1"/>
</dbReference>
<reference evidence="15" key="1">
    <citation type="submission" date="2017-01" db="EMBL/GenBank/DDBJ databases">
        <title>High-throughput sequencing uncovers low homogeneity in the biogeography of single-stranded DNA viruses.</title>
        <authorList>
            <person name="Pearson V.M."/>
            <person name="Rokyta D.R."/>
        </authorList>
    </citation>
    <scope>NUCLEOTIDE SEQUENCE</scope>
</reference>
<accession>A0A2K9LWJ5</accession>
<evidence type="ECO:0000259" key="14">
    <source>
        <dbReference type="PROSITE" id="PS52020"/>
    </source>
</evidence>
<evidence type="ECO:0000256" key="12">
    <source>
        <dbReference type="PIRSR" id="PIRSR601191-1"/>
    </source>
</evidence>
<evidence type="ECO:0000256" key="3">
    <source>
        <dbReference type="ARBA" id="ARBA00022695"/>
    </source>
</evidence>
<evidence type="ECO:0000256" key="6">
    <source>
        <dbReference type="ARBA" id="ARBA00022723"/>
    </source>
</evidence>
<dbReference type="GO" id="GO:0046872">
    <property type="term" value="F:metal ion binding"/>
    <property type="evidence" value="ECO:0007669"/>
    <property type="project" value="UniProtKB-KW"/>
</dbReference>
<evidence type="ECO:0000256" key="5">
    <source>
        <dbReference type="ARBA" id="ARBA00022722"/>
    </source>
</evidence>
<dbReference type="GO" id="GO:0005198">
    <property type="term" value="F:structural molecule activity"/>
    <property type="evidence" value="ECO:0007669"/>
    <property type="project" value="InterPro"/>
</dbReference>
<dbReference type="Pfam" id="PF00799">
    <property type="entry name" value="Gemini_AL1"/>
    <property type="match status" value="1"/>
</dbReference>
<comment type="cofactor">
    <cofactor evidence="13">
        <name>Mg(2+)</name>
        <dbReference type="ChEBI" id="CHEBI:18420"/>
    </cofactor>
    <cofactor evidence="13">
        <name>Mn(2+)</name>
        <dbReference type="ChEBI" id="CHEBI:29035"/>
    </cofactor>
    <text evidence="13">Divalent metal cations, possibly Mg(2+) or Mn(2+).</text>
</comment>
<feature type="active site" description="For DNA cleavage activity" evidence="12">
    <location>
        <position position="104"/>
    </location>
</feature>
<keyword evidence="9" id="KW-0378">Hydrolase</keyword>
<dbReference type="GO" id="GO:0016779">
    <property type="term" value="F:nucleotidyltransferase activity"/>
    <property type="evidence" value="ECO:0007669"/>
    <property type="project" value="UniProtKB-KW"/>
</dbReference>
<dbReference type="GO" id="GO:0016787">
    <property type="term" value="F:hydrolase activity"/>
    <property type="evidence" value="ECO:0007669"/>
    <property type="project" value="UniProtKB-KW"/>
</dbReference>
<keyword evidence="8" id="KW-0255">Endonuclease</keyword>
<evidence type="ECO:0000256" key="1">
    <source>
        <dbReference type="ARBA" id="ARBA00004147"/>
    </source>
</evidence>
<feature type="binding site" evidence="13">
    <location>
        <position position="54"/>
    </location>
    <ligand>
        <name>a divalent metal cation</name>
        <dbReference type="ChEBI" id="CHEBI:60240"/>
    </ligand>
</feature>
<keyword evidence="5" id="KW-0540">Nuclease</keyword>
<organism evidence="15">
    <name type="scientific">uncultured virus</name>
    <dbReference type="NCBI Taxonomy" id="340016"/>
    <lineage>
        <taxon>Viruses</taxon>
        <taxon>environmental samples</taxon>
    </lineage>
</organism>
<keyword evidence="6 13" id="KW-0479">Metal-binding</keyword>
<evidence type="ECO:0000256" key="4">
    <source>
        <dbReference type="ARBA" id="ARBA00022705"/>
    </source>
</evidence>
<dbReference type="GO" id="GO:0042025">
    <property type="term" value="C:host cell nucleus"/>
    <property type="evidence" value="ECO:0007669"/>
    <property type="project" value="UniProtKB-SubCell"/>
</dbReference>
<dbReference type="SUPFAM" id="SSF55464">
    <property type="entry name" value="Origin of replication-binding domain, RBD-like"/>
    <property type="match status" value="1"/>
</dbReference>
<keyword evidence="11" id="KW-0238">DNA-binding</keyword>
<evidence type="ECO:0000256" key="2">
    <source>
        <dbReference type="ARBA" id="ARBA00022679"/>
    </source>
</evidence>
<dbReference type="InterPro" id="IPR001191">
    <property type="entry name" value="Gemini_AL1_REP"/>
</dbReference>
<dbReference type="InterPro" id="IPR049912">
    <property type="entry name" value="CRESS_DNA_REP"/>
</dbReference>
<feature type="binding site" evidence="13">
    <location>
        <position position="64"/>
    </location>
    <ligand>
        <name>a divalent metal cation</name>
        <dbReference type="ChEBI" id="CHEBI:60240"/>
    </ligand>
</feature>
<protein>
    <submittedName>
        <fullName evidence="15">Rep</fullName>
    </submittedName>
</protein>
<gene>
    <name evidence="15" type="primary">Rep</name>
</gene>
<evidence type="ECO:0000256" key="11">
    <source>
        <dbReference type="ARBA" id="ARBA00023125"/>
    </source>
</evidence>
<dbReference type="GO" id="GO:0000166">
    <property type="term" value="F:nucleotide binding"/>
    <property type="evidence" value="ECO:0007669"/>
    <property type="project" value="UniProtKB-KW"/>
</dbReference>
<dbReference type="GO" id="GO:0004519">
    <property type="term" value="F:endonuclease activity"/>
    <property type="evidence" value="ECO:0007669"/>
    <property type="project" value="UniProtKB-KW"/>
</dbReference>
<dbReference type="GO" id="GO:0006260">
    <property type="term" value="P:DNA replication"/>
    <property type="evidence" value="ECO:0007669"/>
    <property type="project" value="UniProtKB-KW"/>
</dbReference>
<evidence type="ECO:0000256" key="10">
    <source>
        <dbReference type="ARBA" id="ARBA00023124"/>
    </source>
</evidence>
<evidence type="ECO:0000256" key="8">
    <source>
        <dbReference type="ARBA" id="ARBA00022759"/>
    </source>
</evidence>
<dbReference type="Gene3D" id="3.40.1310.20">
    <property type="match status" value="1"/>
</dbReference>
<dbReference type="SUPFAM" id="SSF52540">
    <property type="entry name" value="P-loop containing nucleoside triphosphate hydrolases"/>
    <property type="match status" value="1"/>
</dbReference>
<keyword evidence="4" id="KW-0235">DNA replication</keyword>
<comment type="subcellular location">
    <subcellularLocation>
        <location evidence="1">Host nucleus</location>
    </subcellularLocation>
</comment>